<keyword evidence="6" id="KW-1185">Reference proteome</keyword>
<proteinExistence type="predicted"/>
<comment type="caution">
    <text evidence="5">The sequence shown here is derived from an EMBL/GenBank/DDBJ whole genome shotgun (WGS) entry which is preliminary data.</text>
</comment>
<evidence type="ECO:0000256" key="2">
    <source>
        <dbReference type="ARBA" id="ARBA00022441"/>
    </source>
</evidence>
<sequence>MTDASSRPKEAKHAWLFGCEDLADVKLQLYTTRPDGLEGPQEDELALHAVVLAANSLYFRNKLLANKTGGVIRILREQLASSEEVQAARIVLSHMYKEVLEHEGISQLVTALKVADCWQADDTVAACSSAFAALDPQEIDLDTLKRAYSVEGILHKTTSFGQMIPKVQGRLMDMFSDLIWVMRSPERQSQLLQLPFAAVLVLLRSEQLVVDSENTVLAVANLWVTRGQGKSSTDHQKELLASTVRLHALSTSYTCGVLPNLKWFNWPKQAPGAYYGTLQARMMSKEAAQVLAIHGRPGGAGAAAVYTPGDQAKSRRVNDQNLELICDIEEDRLNQYIRDGTAGLQAAQSQGSGFYKGLHVHSECSYFSGFLWGIKVVFGFSAGGSSSGSSAATKAGLEGEMQSMALKASDGSVHGGLANGEAKPFALPQFTVTPSVFAALPPGEEGIAPICTPINTTFRCTLEAIGDYNTPYSAATFLGASFMRPGDDSVSSIGISNFFKKVRANTV</sequence>
<protein>
    <recommendedName>
        <fullName evidence="4">BTB domain-containing protein</fullName>
    </recommendedName>
</protein>
<gene>
    <name evidence="5" type="ORF">DUNSADRAFT_16962</name>
</gene>
<dbReference type="PROSITE" id="PS50097">
    <property type="entry name" value="BTB"/>
    <property type="match status" value="1"/>
</dbReference>
<evidence type="ECO:0000313" key="5">
    <source>
        <dbReference type="EMBL" id="KAF5828860.1"/>
    </source>
</evidence>
<reference evidence="5" key="1">
    <citation type="submission" date="2017-08" db="EMBL/GenBank/DDBJ databases">
        <authorList>
            <person name="Polle J.E."/>
            <person name="Barry K."/>
            <person name="Cushman J."/>
            <person name="Schmutz J."/>
            <person name="Tran D."/>
            <person name="Hathwaick L.T."/>
            <person name="Yim W.C."/>
            <person name="Jenkins J."/>
            <person name="Mckie-Krisberg Z.M."/>
            <person name="Prochnik S."/>
            <person name="Lindquist E."/>
            <person name="Dockter R.B."/>
            <person name="Adam C."/>
            <person name="Molina H."/>
            <person name="Bunkerborg J."/>
            <person name="Jin E."/>
            <person name="Buchheim M."/>
            <person name="Magnuson J."/>
        </authorList>
    </citation>
    <scope>NUCLEOTIDE SEQUENCE</scope>
    <source>
        <strain evidence="5">CCAP 19/18</strain>
    </source>
</reference>
<dbReference type="Gene3D" id="1.25.40.420">
    <property type="match status" value="1"/>
</dbReference>
<keyword evidence="3" id="KW-0677">Repeat</keyword>
<dbReference type="Proteomes" id="UP000815325">
    <property type="component" value="Unassembled WGS sequence"/>
</dbReference>
<evidence type="ECO:0000313" key="6">
    <source>
        <dbReference type="Proteomes" id="UP000815325"/>
    </source>
</evidence>
<evidence type="ECO:0000256" key="1">
    <source>
        <dbReference type="ARBA" id="ARBA00004906"/>
    </source>
</evidence>
<evidence type="ECO:0000259" key="4">
    <source>
        <dbReference type="PROSITE" id="PS50097"/>
    </source>
</evidence>
<evidence type="ECO:0000256" key="3">
    <source>
        <dbReference type="ARBA" id="ARBA00022737"/>
    </source>
</evidence>
<dbReference type="PANTHER" id="PTHR24412">
    <property type="entry name" value="KELCH PROTEIN"/>
    <property type="match status" value="1"/>
</dbReference>
<keyword evidence="2" id="KW-0880">Kelch repeat</keyword>
<name>A0ABQ7G2M8_DUNSA</name>
<dbReference type="Pfam" id="PF00651">
    <property type="entry name" value="BTB"/>
    <property type="match status" value="1"/>
</dbReference>
<dbReference type="InterPro" id="IPR011705">
    <property type="entry name" value="BACK"/>
</dbReference>
<dbReference type="InterPro" id="IPR000210">
    <property type="entry name" value="BTB/POZ_dom"/>
</dbReference>
<accession>A0ABQ7G2M8</accession>
<dbReference type="EMBL" id="MU070236">
    <property type="protein sequence ID" value="KAF5828860.1"/>
    <property type="molecule type" value="Genomic_DNA"/>
</dbReference>
<dbReference type="InterPro" id="IPR011333">
    <property type="entry name" value="SKP1/BTB/POZ_sf"/>
</dbReference>
<dbReference type="PANTHER" id="PTHR24412:SF489">
    <property type="entry name" value="RING FINGER DOMAIN AND KELCH REPEAT-CONTAINING PROTEIN DDB_G0271372"/>
    <property type="match status" value="1"/>
</dbReference>
<comment type="pathway">
    <text evidence="1">Protein modification; protein ubiquitination.</text>
</comment>
<feature type="domain" description="BTB" evidence="4">
    <location>
        <begin position="23"/>
        <end position="104"/>
    </location>
</feature>
<dbReference type="Gene3D" id="3.30.710.10">
    <property type="entry name" value="Potassium Channel Kv1.1, Chain A"/>
    <property type="match status" value="1"/>
</dbReference>
<organism evidence="5 6">
    <name type="scientific">Dunaliella salina</name>
    <name type="common">Green alga</name>
    <name type="synonym">Protococcus salinus</name>
    <dbReference type="NCBI Taxonomy" id="3046"/>
    <lineage>
        <taxon>Eukaryota</taxon>
        <taxon>Viridiplantae</taxon>
        <taxon>Chlorophyta</taxon>
        <taxon>core chlorophytes</taxon>
        <taxon>Chlorophyceae</taxon>
        <taxon>CS clade</taxon>
        <taxon>Chlamydomonadales</taxon>
        <taxon>Dunaliellaceae</taxon>
        <taxon>Dunaliella</taxon>
    </lineage>
</organism>
<dbReference type="Pfam" id="PF07707">
    <property type="entry name" value="BACK"/>
    <property type="match status" value="1"/>
</dbReference>